<keyword evidence="1" id="KW-1133">Transmembrane helix</keyword>
<feature type="transmembrane region" description="Helical" evidence="1">
    <location>
        <begin position="78"/>
        <end position="97"/>
    </location>
</feature>
<reference evidence="2" key="1">
    <citation type="journal article" date="2021" name="Genome Biol. Evol.">
        <title>A High-Quality Reference Genome for a Parasitic Bivalve with Doubly Uniparental Inheritance (Bivalvia: Unionida).</title>
        <authorList>
            <person name="Smith C.H."/>
        </authorList>
    </citation>
    <scope>NUCLEOTIDE SEQUENCE</scope>
    <source>
        <strain evidence="2">CHS0354</strain>
    </source>
</reference>
<gene>
    <name evidence="2" type="ORF">CHS0354_018992</name>
</gene>
<keyword evidence="3" id="KW-1185">Reference proteome</keyword>
<keyword evidence="1" id="KW-0812">Transmembrane</keyword>
<evidence type="ECO:0000313" key="2">
    <source>
        <dbReference type="EMBL" id="KAK3596393.1"/>
    </source>
</evidence>
<name>A0AAE0SRS0_9BIVA</name>
<protein>
    <submittedName>
        <fullName evidence="2">Uncharacterized protein</fullName>
    </submittedName>
</protein>
<organism evidence="2 3">
    <name type="scientific">Potamilus streckersoni</name>
    <dbReference type="NCBI Taxonomy" id="2493646"/>
    <lineage>
        <taxon>Eukaryota</taxon>
        <taxon>Metazoa</taxon>
        <taxon>Spiralia</taxon>
        <taxon>Lophotrochozoa</taxon>
        <taxon>Mollusca</taxon>
        <taxon>Bivalvia</taxon>
        <taxon>Autobranchia</taxon>
        <taxon>Heteroconchia</taxon>
        <taxon>Palaeoheterodonta</taxon>
        <taxon>Unionida</taxon>
        <taxon>Unionoidea</taxon>
        <taxon>Unionidae</taxon>
        <taxon>Ambleminae</taxon>
        <taxon>Lampsilini</taxon>
        <taxon>Potamilus</taxon>
    </lineage>
</organism>
<dbReference type="EMBL" id="JAEAOA010001170">
    <property type="protein sequence ID" value="KAK3596393.1"/>
    <property type="molecule type" value="Genomic_DNA"/>
</dbReference>
<dbReference type="Proteomes" id="UP001195483">
    <property type="component" value="Unassembled WGS sequence"/>
</dbReference>
<keyword evidence="1" id="KW-0472">Membrane</keyword>
<sequence length="147" mass="16164">MIRKRSLFSPMACDDQQRGDEFQNYAVSRLDGSFPSYSQQPLSTTGASTTIIDTKSYLPDDNITSITNIDMETKATTLHIIIGASVSGAVVLGLVIFSCITCLCRRQTFGVKQVHISAMLSNLDANMYQQLNVVVDPNVYDAMNNQT</sequence>
<dbReference type="AlphaFoldDB" id="A0AAE0SRS0"/>
<proteinExistence type="predicted"/>
<comment type="caution">
    <text evidence="2">The sequence shown here is derived from an EMBL/GenBank/DDBJ whole genome shotgun (WGS) entry which is preliminary data.</text>
</comment>
<accession>A0AAE0SRS0</accession>
<reference evidence="2" key="3">
    <citation type="submission" date="2023-05" db="EMBL/GenBank/DDBJ databases">
        <authorList>
            <person name="Smith C.H."/>
        </authorList>
    </citation>
    <scope>NUCLEOTIDE SEQUENCE</scope>
    <source>
        <strain evidence="2">CHS0354</strain>
        <tissue evidence="2">Mantle</tissue>
    </source>
</reference>
<evidence type="ECO:0000313" key="3">
    <source>
        <dbReference type="Proteomes" id="UP001195483"/>
    </source>
</evidence>
<evidence type="ECO:0000256" key="1">
    <source>
        <dbReference type="SAM" id="Phobius"/>
    </source>
</evidence>
<reference evidence="2" key="2">
    <citation type="journal article" date="2021" name="Genome Biol. Evol.">
        <title>Developing a high-quality reference genome for a parasitic bivalve with doubly uniparental inheritance (Bivalvia: Unionida).</title>
        <authorList>
            <person name="Smith C.H."/>
        </authorList>
    </citation>
    <scope>NUCLEOTIDE SEQUENCE</scope>
    <source>
        <strain evidence="2">CHS0354</strain>
        <tissue evidence="2">Mantle</tissue>
    </source>
</reference>